<evidence type="ECO:0000313" key="2">
    <source>
        <dbReference type="EMBL" id="OGG77760.1"/>
    </source>
</evidence>
<feature type="region of interest" description="Disordered" evidence="1">
    <location>
        <begin position="130"/>
        <end position="158"/>
    </location>
</feature>
<organism evidence="2 3">
    <name type="scientific">Candidatus Kaiserbacteria bacterium RIFCSPLOWO2_01_FULL_54_24</name>
    <dbReference type="NCBI Taxonomy" id="1798515"/>
    <lineage>
        <taxon>Bacteria</taxon>
        <taxon>Candidatus Kaiseribacteriota</taxon>
    </lineage>
</organism>
<gene>
    <name evidence="2" type="ORF">A3B35_03145</name>
</gene>
<reference evidence="2 3" key="1">
    <citation type="journal article" date="2016" name="Nat. Commun.">
        <title>Thousands of microbial genomes shed light on interconnected biogeochemical processes in an aquifer system.</title>
        <authorList>
            <person name="Anantharaman K."/>
            <person name="Brown C.T."/>
            <person name="Hug L.A."/>
            <person name="Sharon I."/>
            <person name="Castelle C.J."/>
            <person name="Probst A.J."/>
            <person name="Thomas B.C."/>
            <person name="Singh A."/>
            <person name="Wilkins M.J."/>
            <person name="Karaoz U."/>
            <person name="Brodie E.L."/>
            <person name="Williams K.H."/>
            <person name="Hubbard S.S."/>
            <person name="Banfield J.F."/>
        </authorList>
    </citation>
    <scope>NUCLEOTIDE SEQUENCE [LARGE SCALE GENOMIC DNA]</scope>
</reference>
<evidence type="ECO:0000313" key="3">
    <source>
        <dbReference type="Proteomes" id="UP000177215"/>
    </source>
</evidence>
<sequence>MDGGEHTDSFDRQEDEGSASLLLSKIGYSVVVVVTTDSRVMPRTPGPRADDALLKSLAIAPEKILSLCADVDSRTVYAGNAEAAQLLRVGAALGPVELFAEDEQGKEVRYTLSAIRNIEELFVFRMHPSGKSEDTREVTPAALRKRHARTAIQPRSGR</sequence>
<evidence type="ECO:0000256" key="1">
    <source>
        <dbReference type="SAM" id="MobiDB-lite"/>
    </source>
</evidence>
<name>A0A1F6EVV6_9BACT</name>
<protein>
    <submittedName>
        <fullName evidence="2">Uncharacterized protein</fullName>
    </submittedName>
</protein>
<accession>A0A1F6EVV6</accession>
<dbReference type="AlphaFoldDB" id="A0A1F6EVV6"/>
<dbReference type="EMBL" id="MFMC01000007">
    <property type="protein sequence ID" value="OGG77760.1"/>
    <property type="molecule type" value="Genomic_DNA"/>
</dbReference>
<proteinExistence type="predicted"/>
<dbReference type="Proteomes" id="UP000177215">
    <property type="component" value="Unassembled WGS sequence"/>
</dbReference>
<comment type="caution">
    <text evidence="2">The sequence shown here is derived from an EMBL/GenBank/DDBJ whole genome shotgun (WGS) entry which is preliminary data.</text>
</comment>